<evidence type="ECO:0000256" key="1">
    <source>
        <dbReference type="SAM" id="MobiDB-lite"/>
    </source>
</evidence>
<dbReference type="EMBL" id="CVRI01000020">
    <property type="protein sequence ID" value="CRK90989.1"/>
    <property type="molecule type" value="Genomic_DNA"/>
</dbReference>
<dbReference type="Proteomes" id="UP000183832">
    <property type="component" value="Unassembled WGS sequence"/>
</dbReference>
<feature type="region of interest" description="Disordered" evidence="1">
    <location>
        <begin position="49"/>
        <end position="71"/>
    </location>
</feature>
<evidence type="ECO:0000313" key="3">
    <source>
        <dbReference type="Proteomes" id="UP000183832"/>
    </source>
</evidence>
<accession>A0A1J1HSL0</accession>
<proteinExistence type="predicted"/>
<dbReference type="AlphaFoldDB" id="A0A1J1HSL0"/>
<reference evidence="2 3" key="1">
    <citation type="submission" date="2015-04" db="EMBL/GenBank/DDBJ databases">
        <authorList>
            <person name="Syromyatnikov M.Y."/>
            <person name="Popov V.N."/>
        </authorList>
    </citation>
    <scope>NUCLEOTIDE SEQUENCE [LARGE SCALE GENOMIC DNA]</scope>
</reference>
<organism evidence="2 3">
    <name type="scientific">Clunio marinus</name>
    <dbReference type="NCBI Taxonomy" id="568069"/>
    <lineage>
        <taxon>Eukaryota</taxon>
        <taxon>Metazoa</taxon>
        <taxon>Ecdysozoa</taxon>
        <taxon>Arthropoda</taxon>
        <taxon>Hexapoda</taxon>
        <taxon>Insecta</taxon>
        <taxon>Pterygota</taxon>
        <taxon>Neoptera</taxon>
        <taxon>Endopterygota</taxon>
        <taxon>Diptera</taxon>
        <taxon>Nematocera</taxon>
        <taxon>Chironomoidea</taxon>
        <taxon>Chironomidae</taxon>
        <taxon>Clunio</taxon>
    </lineage>
</organism>
<protein>
    <submittedName>
        <fullName evidence="2">CLUMA_CG004677, isoform A</fullName>
    </submittedName>
</protein>
<sequence length="71" mass="7855">MLVICKTAIVRMCRPKPAESISASGLATVFCGEAGFQLWLLAADIDVRSNPFGRDTSKAWRHRDSSLNYKP</sequence>
<gene>
    <name evidence="2" type="ORF">CLUMA_CG004677</name>
</gene>
<feature type="compositionally biased region" description="Basic and acidic residues" evidence="1">
    <location>
        <begin position="55"/>
        <end position="65"/>
    </location>
</feature>
<keyword evidence="3" id="KW-1185">Reference proteome</keyword>
<evidence type="ECO:0000313" key="2">
    <source>
        <dbReference type="EMBL" id="CRK90989.1"/>
    </source>
</evidence>
<name>A0A1J1HSL0_9DIPT</name>